<reference evidence="2 3" key="1">
    <citation type="journal article" date="2020" name="ISME J.">
        <title>Uncovering the hidden diversity of litter-decomposition mechanisms in mushroom-forming fungi.</title>
        <authorList>
            <person name="Floudas D."/>
            <person name="Bentzer J."/>
            <person name="Ahren D."/>
            <person name="Johansson T."/>
            <person name="Persson P."/>
            <person name="Tunlid A."/>
        </authorList>
    </citation>
    <scope>NUCLEOTIDE SEQUENCE [LARGE SCALE GENOMIC DNA]</scope>
    <source>
        <strain evidence="2 3">CBS 661.87</strain>
    </source>
</reference>
<protein>
    <submittedName>
        <fullName evidence="2">Uncharacterized protein</fullName>
    </submittedName>
</protein>
<organism evidence="2 3">
    <name type="scientific">Tricholomella constricta</name>
    <dbReference type="NCBI Taxonomy" id="117010"/>
    <lineage>
        <taxon>Eukaryota</taxon>
        <taxon>Fungi</taxon>
        <taxon>Dikarya</taxon>
        <taxon>Basidiomycota</taxon>
        <taxon>Agaricomycotina</taxon>
        <taxon>Agaricomycetes</taxon>
        <taxon>Agaricomycetidae</taxon>
        <taxon>Agaricales</taxon>
        <taxon>Tricholomatineae</taxon>
        <taxon>Lyophyllaceae</taxon>
        <taxon>Tricholomella</taxon>
    </lineage>
</organism>
<feature type="compositionally biased region" description="Pro residues" evidence="1">
    <location>
        <begin position="125"/>
        <end position="149"/>
    </location>
</feature>
<evidence type="ECO:0000313" key="2">
    <source>
        <dbReference type="EMBL" id="KAF5388009.1"/>
    </source>
</evidence>
<feature type="compositionally biased region" description="Low complexity" evidence="1">
    <location>
        <begin position="548"/>
        <end position="560"/>
    </location>
</feature>
<dbReference type="InterPro" id="IPR003903">
    <property type="entry name" value="UIM_dom"/>
</dbReference>
<dbReference type="OrthoDB" id="3269480at2759"/>
<proteinExistence type="predicted"/>
<dbReference type="SMART" id="SM00726">
    <property type="entry name" value="UIM"/>
    <property type="match status" value="2"/>
</dbReference>
<feature type="compositionally biased region" description="Pro residues" evidence="1">
    <location>
        <begin position="94"/>
        <end position="110"/>
    </location>
</feature>
<dbReference type="EMBL" id="JAACJP010000001">
    <property type="protein sequence ID" value="KAF5388009.1"/>
    <property type="molecule type" value="Genomic_DNA"/>
</dbReference>
<feature type="region of interest" description="Disordered" evidence="1">
    <location>
        <begin position="457"/>
        <end position="480"/>
    </location>
</feature>
<feature type="compositionally biased region" description="Polar residues" evidence="1">
    <location>
        <begin position="284"/>
        <end position="296"/>
    </location>
</feature>
<gene>
    <name evidence="2" type="ORF">D9615_000540</name>
</gene>
<evidence type="ECO:0000256" key="1">
    <source>
        <dbReference type="SAM" id="MobiDB-lite"/>
    </source>
</evidence>
<feature type="region of interest" description="Disordered" evidence="1">
    <location>
        <begin position="396"/>
        <end position="423"/>
    </location>
</feature>
<accession>A0A8H5HRP3</accession>
<dbReference type="AlphaFoldDB" id="A0A8H5HRP3"/>
<evidence type="ECO:0000313" key="3">
    <source>
        <dbReference type="Proteomes" id="UP000565441"/>
    </source>
</evidence>
<feature type="compositionally biased region" description="Polar residues" evidence="1">
    <location>
        <begin position="466"/>
        <end position="480"/>
    </location>
</feature>
<name>A0A8H5HRP3_9AGAR</name>
<feature type="region of interest" description="Disordered" evidence="1">
    <location>
        <begin position="537"/>
        <end position="564"/>
    </location>
</feature>
<comment type="caution">
    <text evidence="2">The sequence shown here is derived from an EMBL/GenBank/DDBJ whole genome shotgun (WGS) entry which is preliminary data.</text>
</comment>
<feature type="region of interest" description="Disordered" evidence="1">
    <location>
        <begin position="84"/>
        <end position="151"/>
    </location>
</feature>
<feature type="region of interest" description="Disordered" evidence="1">
    <location>
        <begin position="343"/>
        <end position="371"/>
    </location>
</feature>
<keyword evidence="3" id="KW-1185">Reference proteome</keyword>
<dbReference type="Proteomes" id="UP000565441">
    <property type="component" value="Unassembled WGS sequence"/>
</dbReference>
<feature type="region of interest" description="Disordered" evidence="1">
    <location>
        <begin position="269"/>
        <end position="324"/>
    </location>
</feature>
<sequence>MHTTSYQDNGDGAVDLRRPMYRASTSPPPPPPVPAHPLALMPGHVPQTLDRPNLYFMNAARMPIAHHVRNVHIPSPPPVPLYPAYMSTHFQHPSPRPTSPPPRPPLPPSLSAPHPSLNIHRSFTSPPPIPPKPSSAPISPRVPPLPGGFPPNLGLYTLPETTSPEGPTLESPTDEGDIALALALSESVTKEERKLRQKLMSQEEDDIAKALKASLLETRNPRRLQMELGSAFASSSASAFSQPLQNVHSSIINACDDEALAHLLTVEQEDQTATPSAGKPPSLPSSDTNTDLTQPSPGAHYVMQDPGFLKSVAGDPSKPSALGDTCDDEAFARLLAAEQEHRNTVSLKSKAQLSDDYAATSASPIPPQYLSMRGENPLGAVNCDDDEVFARLSAVEEKGSTPSITGEASGAHHPRSSVPLAANTDLPCYTRGEFEYDESSTPVASSSRQKLVDDKVHGRPFEHYSSAPTRTSDGLLSQGSHSPSKAFNSFCYAPQSHASSTNWSSGPAGSSTLPHEGRDLVASTMAVNPPKAVAYPNLTSPSYADGASSSTPNTSHSSTSPGERPAVVVWKADQLSSECTASSNSPSPSSTIFSLNHHRLTTAFIPEEKDPSLTPAGSMSSMVFLSDHHDDVLDPVKLRPSPSAINLNAFVEKELFNGVSVGFVAPKISTQLLPMPDEMPPVILLPYGKARPLHLQGPSWRHLLKLMARLSGTRVEPSVDAVKVMETPLKLRTVVQFVKPHQTSPNWRTIFYFTIDYPSPEPDRVRGVNELPYSYSLAGIPTLLRDAADTPISKTYTIPASNSVPFPTLPISFPELALYLQAALEESRRYLHDSNCGNRKLAKMIKTCYPTEDVAQDPTERHSVGGLFKRVMGRSNKSNRGGGNEDTYELVTPFVPDEWG</sequence>